<dbReference type="RefSeq" id="WP_169349851.1">
    <property type="nucleotide sequence ID" value="NZ_JABBJJ010000259.1"/>
</dbReference>
<reference evidence="3 4" key="1">
    <citation type="submission" date="2020-04" db="EMBL/GenBank/DDBJ databases">
        <title>Draft genome of Pyxidicoccus fallax type strain.</title>
        <authorList>
            <person name="Whitworth D.E."/>
        </authorList>
    </citation>
    <scope>NUCLEOTIDE SEQUENCE [LARGE SCALE GENOMIC DNA]</scope>
    <source>
        <strain evidence="3 4">DSM 14698</strain>
    </source>
</reference>
<dbReference type="EMBL" id="JABBJJ010000259">
    <property type="protein sequence ID" value="NMO20637.1"/>
    <property type="molecule type" value="Genomic_DNA"/>
</dbReference>
<keyword evidence="4" id="KW-1185">Reference proteome</keyword>
<evidence type="ECO:0000313" key="4">
    <source>
        <dbReference type="Proteomes" id="UP000518300"/>
    </source>
</evidence>
<gene>
    <name evidence="3" type="ORF">HG543_38150</name>
</gene>
<accession>A0A848LRS1</accession>
<sequence length="136" mass="14197">MRSWRESMARGQVPEEGILSGALVLVGGALLVAPGVFTDVVGLLLLIPPTRRFVAARLRRALERRVRDGSVRFTTFGGGGFGGFTTSSHGGPFAGGPFAGGSSGTFDEGPGAASRSKHGDAQAEVDAEFTEEPRRH</sequence>
<organism evidence="3 4">
    <name type="scientific">Pyxidicoccus fallax</name>
    <dbReference type="NCBI Taxonomy" id="394095"/>
    <lineage>
        <taxon>Bacteria</taxon>
        <taxon>Pseudomonadati</taxon>
        <taxon>Myxococcota</taxon>
        <taxon>Myxococcia</taxon>
        <taxon>Myxococcales</taxon>
        <taxon>Cystobacterineae</taxon>
        <taxon>Myxococcaceae</taxon>
        <taxon>Pyxidicoccus</taxon>
    </lineage>
</organism>
<dbReference type="PANTHER" id="PTHR35335:SF1">
    <property type="entry name" value="UPF0716 PROTEIN FXSA"/>
    <property type="match status" value="1"/>
</dbReference>
<dbReference type="NCBIfam" id="NF008528">
    <property type="entry name" value="PRK11463.1-2"/>
    <property type="match status" value="1"/>
</dbReference>
<dbReference type="AlphaFoldDB" id="A0A848LRS1"/>
<keyword evidence="2" id="KW-0812">Transmembrane</keyword>
<feature type="compositionally biased region" description="Gly residues" evidence="1">
    <location>
        <begin position="92"/>
        <end position="103"/>
    </location>
</feature>
<proteinExistence type="predicted"/>
<evidence type="ECO:0000256" key="1">
    <source>
        <dbReference type="SAM" id="MobiDB-lite"/>
    </source>
</evidence>
<feature type="transmembrane region" description="Helical" evidence="2">
    <location>
        <begin position="20"/>
        <end position="47"/>
    </location>
</feature>
<keyword evidence="2" id="KW-1133">Transmembrane helix</keyword>
<dbReference type="GO" id="GO:0016020">
    <property type="term" value="C:membrane"/>
    <property type="evidence" value="ECO:0007669"/>
    <property type="project" value="InterPro"/>
</dbReference>
<protein>
    <submittedName>
        <fullName evidence="3">FxsA family protein</fullName>
    </submittedName>
</protein>
<evidence type="ECO:0000256" key="2">
    <source>
        <dbReference type="SAM" id="Phobius"/>
    </source>
</evidence>
<dbReference type="Pfam" id="PF04186">
    <property type="entry name" value="FxsA"/>
    <property type="match status" value="1"/>
</dbReference>
<comment type="caution">
    <text evidence="3">The sequence shown here is derived from an EMBL/GenBank/DDBJ whole genome shotgun (WGS) entry which is preliminary data.</text>
</comment>
<dbReference type="Proteomes" id="UP000518300">
    <property type="component" value="Unassembled WGS sequence"/>
</dbReference>
<evidence type="ECO:0000313" key="3">
    <source>
        <dbReference type="EMBL" id="NMO20637.1"/>
    </source>
</evidence>
<dbReference type="InterPro" id="IPR007313">
    <property type="entry name" value="FxsA"/>
</dbReference>
<keyword evidence="2" id="KW-0472">Membrane</keyword>
<feature type="non-terminal residue" evidence="3">
    <location>
        <position position="1"/>
    </location>
</feature>
<dbReference type="PANTHER" id="PTHR35335">
    <property type="entry name" value="UPF0716 PROTEIN FXSA"/>
    <property type="match status" value="1"/>
</dbReference>
<name>A0A848LRS1_9BACT</name>
<feature type="region of interest" description="Disordered" evidence="1">
    <location>
        <begin position="92"/>
        <end position="136"/>
    </location>
</feature>